<gene>
    <name evidence="5" type="ORF">SAMN04488515_1199</name>
</gene>
<dbReference type="SMART" id="SM00382">
    <property type="entry name" value="AAA"/>
    <property type="match status" value="1"/>
</dbReference>
<dbReference type="GO" id="GO:0016887">
    <property type="term" value="F:ATP hydrolysis activity"/>
    <property type="evidence" value="ECO:0007669"/>
    <property type="project" value="InterPro"/>
</dbReference>
<evidence type="ECO:0000259" key="4">
    <source>
        <dbReference type="PROSITE" id="PS50893"/>
    </source>
</evidence>
<dbReference type="RefSeq" id="WP_089991459.1">
    <property type="nucleotide sequence ID" value="NZ_FOIZ01000001.1"/>
</dbReference>
<evidence type="ECO:0000256" key="3">
    <source>
        <dbReference type="ARBA" id="ARBA00022840"/>
    </source>
</evidence>
<accession>A0A1I0PFB1</accession>
<dbReference type="Pfam" id="PF00005">
    <property type="entry name" value="ABC_tran"/>
    <property type="match status" value="1"/>
</dbReference>
<evidence type="ECO:0000313" key="6">
    <source>
        <dbReference type="Proteomes" id="UP000199167"/>
    </source>
</evidence>
<organism evidence="5 6">
    <name type="scientific">Cognatiyoonia koreensis</name>
    <dbReference type="NCBI Taxonomy" id="364200"/>
    <lineage>
        <taxon>Bacteria</taxon>
        <taxon>Pseudomonadati</taxon>
        <taxon>Pseudomonadota</taxon>
        <taxon>Alphaproteobacteria</taxon>
        <taxon>Rhodobacterales</taxon>
        <taxon>Paracoccaceae</taxon>
        <taxon>Cognatiyoonia</taxon>
    </lineage>
</organism>
<dbReference type="AlphaFoldDB" id="A0A1I0PFB1"/>
<dbReference type="GO" id="GO:0005524">
    <property type="term" value="F:ATP binding"/>
    <property type="evidence" value="ECO:0007669"/>
    <property type="project" value="UniProtKB-KW"/>
</dbReference>
<dbReference type="InterPro" id="IPR003593">
    <property type="entry name" value="AAA+_ATPase"/>
</dbReference>
<evidence type="ECO:0000313" key="5">
    <source>
        <dbReference type="EMBL" id="SEW13023.1"/>
    </source>
</evidence>
<proteinExistence type="predicted"/>
<dbReference type="PANTHER" id="PTHR43423:SF1">
    <property type="entry name" value="ABC TRANSPORTER I FAMILY MEMBER 17"/>
    <property type="match status" value="1"/>
</dbReference>
<reference evidence="5 6" key="1">
    <citation type="submission" date="2016-10" db="EMBL/GenBank/DDBJ databases">
        <authorList>
            <person name="de Groot N.N."/>
        </authorList>
    </citation>
    <scope>NUCLEOTIDE SEQUENCE [LARGE SCALE GENOMIC DNA]</scope>
    <source>
        <strain evidence="5 6">DSM 17925</strain>
    </source>
</reference>
<keyword evidence="1" id="KW-0813">Transport</keyword>
<dbReference type="SUPFAM" id="SSF52540">
    <property type="entry name" value="P-loop containing nucleoside triphosphate hydrolases"/>
    <property type="match status" value="1"/>
</dbReference>
<name>A0A1I0PFB1_9RHOB</name>
<sequence length="247" mass="26129">MPGDAQILRFPPAGTDTSEGIRLVDICLQRNGESVLDKLSLTLGEKGITGLIGPNGAGKSVLLRVLTGLISPNSGVVQIAPHLGDPALVFQKPVLLRRSVKANLTHALRIAGVAKPARSGRLAELLVIAELTRQAEAPARTLSGGEQQRLAFARALASNPRLLLLDEPTASLDPAATAAIERLTRATAASGVKVIFVTHDRAQAARVCDDIAFLHKGRVTEHASVTSFFDAPQSRAARHYLQGDLLL</sequence>
<dbReference type="PROSITE" id="PS50893">
    <property type="entry name" value="ABC_TRANSPORTER_2"/>
    <property type="match status" value="1"/>
</dbReference>
<dbReference type="STRING" id="364200.SAMN04488515_1199"/>
<dbReference type="InterPro" id="IPR027417">
    <property type="entry name" value="P-loop_NTPase"/>
</dbReference>
<feature type="domain" description="ABC transporter" evidence="4">
    <location>
        <begin position="21"/>
        <end position="241"/>
    </location>
</feature>
<keyword evidence="2" id="KW-0547">Nucleotide-binding</keyword>
<dbReference type="EMBL" id="FOIZ01000001">
    <property type="protein sequence ID" value="SEW13023.1"/>
    <property type="molecule type" value="Genomic_DNA"/>
</dbReference>
<dbReference type="Gene3D" id="3.40.50.300">
    <property type="entry name" value="P-loop containing nucleotide triphosphate hydrolases"/>
    <property type="match status" value="1"/>
</dbReference>
<dbReference type="OrthoDB" id="9802264at2"/>
<dbReference type="PROSITE" id="PS00211">
    <property type="entry name" value="ABC_TRANSPORTER_1"/>
    <property type="match status" value="1"/>
</dbReference>
<keyword evidence="6" id="KW-1185">Reference proteome</keyword>
<dbReference type="PANTHER" id="PTHR43423">
    <property type="entry name" value="ABC TRANSPORTER I FAMILY MEMBER 17"/>
    <property type="match status" value="1"/>
</dbReference>
<evidence type="ECO:0000256" key="1">
    <source>
        <dbReference type="ARBA" id="ARBA00022448"/>
    </source>
</evidence>
<dbReference type="InterPro" id="IPR017871">
    <property type="entry name" value="ABC_transporter-like_CS"/>
</dbReference>
<evidence type="ECO:0000256" key="2">
    <source>
        <dbReference type="ARBA" id="ARBA00022741"/>
    </source>
</evidence>
<protein>
    <submittedName>
        <fullName evidence="5">Tungstate transport system ATP-binding protein</fullName>
    </submittedName>
</protein>
<dbReference type="Proteomes" id="UP000199167">
    <property type="component" value="Unassembled WGS sequence"/>
</dbReference>
<keyword evidence="3 5" id="KW-0067">ATP-binding</keyword>
<dbReference type="InterPro" id="IPR003439">
    <property type="entry name" value="ABC_transporter-like_ATP-bd"/>
</dbReference>